<evidence type="ECO:0000256" key="6">
    <source>
        <dbReference type="RuleBase" id="RU361277"/>
    </source>
</evidence>
<gene>
    <name evidence="8" type="ORF">QF118_05080</name>
</gene>
<keyword evidence="4 6" id="KW-0862">Zinc</keyword>
<dbReference type="Gene3D" id="3.40.50.720">
    <property type="entry name" value="NAD(P)-binding Rossmann-like Domain"/>
    <property type="match status" value="1"/>
</dbReference>
<dbReference type="SUPFAM" id="SSF51735">
    <property type="entry name" value="NAD(P)-binding Rossmann-fold domains"/>
    <property type="match status" value="1"/>
</dbReference>
<evidence type="ECO:0000256" key="5">
    <source>
        <dbReference type="ARBA" id="ARBA00023002"/>
    </source>
</evidence>
<feature type="domain" description="Enoyl reductase (ER)" evidence="7">
    <location>
        <begin position="9"/>
        <end position="343"/>
    </location>
</feature>
<dbReference type="PANTHER" id="PTHR43161:SF9">
    <property type="entry name" value="SORBITOL DEHYDROGENASE"/>
    <property type="match status" value="1"/>
</dbReference>
<keyword evidence="3 6" id="KW-0479">Metal-binding</keyword>
<keyword evidence="9" id="KW-1185">Reference proteome</keyword>
<comment type="cofactor">
    <cofactor evidence="1 6">
        <name>Zn(2+)</name>
        <dbReference type="ChEBI" id="CHEBI:29105"/>
    </cofactor>
</comment>
<dbReference type="Gene3D" id="3.90.180.10">
    <property type="entry name" value="Medium-chain alcohol dehydrogenases, catalytic domain"/>
    <property type="match status" value="1"/>
</dbReference>
<dbReference type="SUPFAM" id="SSF50129">
    <property type="entry name" value="GroES-like"/>
    <property type="match status" value="1"/>
</dbReference>
<dbReference type="InterPro" id="IPR011032">
    <property type="entry name" value="GroES-like_sf"/>
</dbReference>
<dbReference type="RefSeq" id="WP_282301560.1">
    <property type="nucleotide sequence ID" value="NZ_CP124616.1"/>
</dbReference>
<sequence>METRICRLHDKHDIRIETMPVEPAKAGEALVAIGAGGICGSDLHYYHDGGFGPIRVKEPIILGHEAAGTVVAVGAGVTEVKEGDRVAINPSRPCMECEYCLKGMTTHCLSMRFRGSAMRFPHEQGLFRDRIIVEAQQCVPVGDADMSAAACSEPLAVCLHARHMAGDLLGKRVLVTGAGPIGALCTAVAAQAGAAEIVTTDLQDMPLSVAKRMGATRTINMITEGEAMAAYAEGKGYFDVVLECSGAAPAIAGAIAALRPQGRLVQVGIGGETPVPLNAIVGKEITYQGTQRFRHVEFHEAVRLIRTGGLDVTPMVTGQFALEDAVKAFDTAGDRARAVKVHLTFAA</sequence>
<proteinExistence type="inferred from homology"/>
<dbReference type="InterPro" id="IPR036291">
    <property type="entry name" value="NAD(P)-bd_dom_sf"/>
</dbReference>
<dbReference type="PROSITE" id="PS00059">
    <property type="entry name" value="ADH_ZINC"/>
    <property type="match status" value="1"/>
</dbReference>
<evidence type="ECO:0000256" key="4">
    <source>
        <dbReference type="ARBA" id="ARBA00022833"/>
    </source>
</evidence>
<evidence type="ECO:0000256" key="2">
    <source>
        <dbReference type="ARBA" id="ARBA00008072"/>
    </source>
</evidence>
<evidence type="ECO:0000313" key="8">
    <source>
        <dbReference type="EMBL" id="WGW04923.1"/>
    </source>
</evidence>
<dbReference type="InterPro" id="IPR013149">
    <property type="entry name" value="ADH-like_C"/>
</dbReference>
<dbReference type="PANTHER" id="PTHR43161">
    <property type="entry name" value="SORBITOL DEHYDROGENASE"/>
    <property type="match status" value="1"/>
</dbReference>
<comment type="similarity">
    <text evidence="2 6">Belongs to the zinc-containing alcohol dehydrogenase family.</text>
</comment>
<dbReference type="Pfam" id="PF08240">
    <property type="entry name" value="ADH_N"/>
    <property type="match status" value="1"/>
</dbReference>
<evidence type="ECO:0000313" key="9">
    <source>
        <dbReference type="Proteomes" id="UP001241605"/>
    </source>
</evidence>
<dbReference type="Proteomes" id="UP001241605">
    <property type="component" value="Chromosome"/>
</dbReference>
<protein>
    <submittedName>
        <fullName evidence="8">L-idonate 5-dehydrogenase</fullName>
    </submittedName>
</protein>
<evidence type="ECO:0000259" key="7">
    <source>
        <dbReference type="SMART" id="SM00829"/>
    </source>
</evidence>
<dbReference type="Pfam" id="PF00107">
    <property type="entry name" value="ADH_zinc_N"/>
    <property type="match status" value="1"/>
</dbReference>
<dbReference type="CDD" id="cd08232">
    <property type="entry name" value="idonate-5-DH"/>
    <property type="match status" value="1"/>
</dbReference>
<dbReference type="SMART" id="SM00829">
    <property type="entry name" value="PKS_ER"/>
    <property type="match status" value="1"/>
</dbReference>
<dbReference type="InterPro" id="IPR013154">
    <property type="entry name" value="ADH-like_N"/>
</dbReference>
<organism evidence="8 9">
    <name type="scientific">Tropicibacter oceani</name>
    <dbReference type="NCBI Taxonomy" id="3058420"/>
    <lineage>
        <taxon>Bacteria</taxon>
        <taxon>Pseudomonadati</taxon>
        <taxon>Pseudomonadota</taxon>
        <taxon>Alphaproteobacteria</taxon>
        <taxon>Rhodobacterales</taxon>
        <taxon>Roseobacteraceae</taxon>
        <taxon>Tropicibacter</taxon>
    </lineage>
</organism>
<name>A0ABY8QLW3_9RHOB</name>
<dbReference type="InterPro" id="IPR020843">
    <property type="entry name" value="ER"/>
</dbReference>
<dbReference type="InterPro" id="IPR002328">
    <property type="entry name" value="ADH_Zn_CS"/>
</dbReference>
<dbReference type="EMBL" id="CP124616">
    <property type="protein sequence ID" value="WGW04923.1"/>
    <property type="molecule type" value="Genomic_DNA"/>
</dbReference>
<evidence type="ECO:0000256" key="1">
    <source>
        <dbReference type="ARBA" id="ARBA00001947"/>
    </source>
</evidence>
<keyword evidence="5" id="KW-0560">Oxidoreductase</keyword>
<accession>A0ABY8QLW3</accession>
<reference evidence="8 9" key="1">
    <citation type="submission" date="2023-05" db="EMBL/GenBank/DDBJ databases">
        <title>YMD87, complete Genome.</title>
        <authorList>
            <person name="Zhang J."/>
            <person name="Xu X."/>
        </authorList>
    </citation>
    <scope>NUCLEOTIDE SEQUENCE [LARGE SCALE GENOMIC DNA]</scope>
    <source>
        <strain evidence="8 9">YMD87</strain>
    </source>
</reference>
<evidence type="ECO:0000256" key="3">
    <source>
        <dbReference type="ARBA" id="ARBA00022723"/>
    </source>
</evidence>